<evidence type="ECO:0000259" key="8">
    <source>
        <dbReference type="Pfam" id="PF20466"/>
    </source>
</evidence>
<feature type="region of interest" description="Disordered" evidence="6">
    <location>
        <begin position="208"/>
        <end position="233"/>
    </location>
</feature>
<feature type="region of interest" description="Disordered" evidence="6">
    <location>
        <begin position="741"/>
        <end position="776"/>
    </location>
</feature>
<comment type="catalytic activity">
    <reaction evidence="5">
        <text>a 2'-deoxyadenosine in DNA + S-adenosyl-L-methionine = an N(6)-methyl-2'-deoxyadenosine in DNA + S-adenosyl-L-homocysteine + H(+)</text>
        <dbReference type="Rhea" id="RHEA:15197"/>
        <dbReference type="Rhea" id="RHEA-COMP:12418"/>
        <dbReference type="Rhea" id="RHEA-COMP:12419"/>
        <dbReference type="ChEBI" id="CHEBI:15378"/>
        <dbReference type="ChEBI" id="CHEBI:57856"/>
        <dbReference type="ChEBI" id="CHEBI:59789"/>
        <dbReference type="ChEBI" id="CHEBI:90615"/>
        <dbReference type="ChEBI" id="CHEBI:90616"/>
        <dbReference type="EC" id="2.1.1.72"/>
    </reaction>
</comment>
<dbReference type="EMBL" id="SIJK02000114">
    <property type="protein sequence ID" value="MBP1468918.1"/>
    <property type="molecule type" value="Genomic_DNA"/>
</dbReference>
<dbReference type="PANTHER" id="PTHR33841:SF1">
    <property type="entry name" value="DNA METHYLTRANSFERASE A"/>
    <property type="match status" value="1"/>
</dbReference>
<dbReference type="InterPro" id="IPR029063">
    <property type="entry name" value="SAM-dependent_MTases_sf"/>
</dbReference>
<dbReference type="SUPFAM" id="SSF53335">
    <property type="entry name" value="S-adenosyl-L-methionine-dependent methyltransferases"/>
    <property type="match status" value="1"/>
</dbReference>
<evidence type="ECO:0000256" key="3">
    <source>
        <dbReference type="ARBA" id="ARBA00022679"/>
    </source>
</evidence>
<dbReference type="Proteomes" id="UP001193081">
    <property type="component" value="Unassembled WGS sequence"/>
</dbReference>
<evidence type="ECO:0000256" key="4">
    <source>
        <dbReference type="ARBA" id="ARBA00022691"/>
    </source>
</evidence>
<keyword evidence="2" id="KW-0489">Methyltransferase</keyword>
<proteinExistence type="predicted"/>
<dbReference type="InterPro" id="IPR050953">
    <property type="entry name" value="N4_N6_ade-DNA_methylase"/>
</dbReference>
<evidence type="ECO:0000313" key="10">
    <source>
        <dbReference type="Proteomes" id="UP001193081"/>
    </source>
</evidence>
<accession>A0ABS4DHL9</accession>
<dbReference type="PANTHER" id="PTHR33841">
    <property type="entry name" value="DNA METHYLTRANSFERASE YEEA-RELATED"/>
    <property type="match status" value="1"/>
</dbReference>
<protein>
    <recommendedName>
        <fullName evidence="1">site-specific DNA-methyltransferase (adenine-specific)</fullName>
        <ecNumber evidence="1">2.1.1.72</ecNumber>
    </recommendedName>
</protein>
<reference evidence="9 10" key="1">
    <citation type="submission" date="2021-03" db="EMBL/GenBank/DDBJ databases">
        <authorList>
            <person name="Grouzdev D.S."/>
        </authorList>
    </citation>
    <scope>NUCLEOTIDE SEQUENCE [LARGE SCALE GENOMIC DNA]</scope>
    <source>
        <strain evidence="9 10">M50-1</strain>
    </source>
</reference>
<dbReference type="EC" id="2.1.1.72" evidence="1"/>
<dbReference type="Pfam" id="PF20466">
    <property type="entry name" value="MmeI_TRD"/>
    <property type="match status" value="1"/>
</dbReference>
<dbReference type="InterPro" id="IPR011639">
    <property type="entry name" value="MethylTrfase_TaqI-like_dom"/>
</dbReference>
<evidence type="ECO:0000256" key="5">
    <source>
        <dbReference type="ARBA" id="ARBA00047942"/>
    </source>
</evidence>
<evidence type="ECO:0000313" key="9">
    <source>
        <dbReference type="EMBL" id="MBP1468918.1"/>
    </source>
</evidence>
<keyword evidence="4" id="KW-0949">S-adenosyl-L-methionine</keyword>
<evidence type="ECO:0000256" key="2">
    <source>
        <dbReference type="ARBA" id="ARBA00022603"/>
    </source>
</evidence>
<comment type="caution">
    <text evidence="9">The sequence shown here is derived from an EMBL/GenBank/DDBJ whole genome shotgun (WGS) entry which is preliminary data.</text>
</comment>
<evidence type="ECO:0000256" key="1">
    <source>
        <dbReference type="ARBA" id="ARBA00011900"/>
    </source>
</evidence>
<name>A0ABS4DHL9_9CHLR</name>
<evidence type="ECO:0000256" key="6">
    <source>
        <dbReference type="SAM" id="MobiDB-lite"/>
    </source>
</evidence>
<gene>
    <name evidence="9" type="ORF">EYB53_024630</name>
</gene>
<feature type="compositionally biased region" description="Gly residues" evidence="6">
    <location>
        <begin position="749"/>
        <end position="758"/>
    </location>
</feature>
<organism evidence="9 10">
    <name type="scientific">Candidatus Chloroploca mongolica</name>
    <dbReference type="NCBI Taxonomy" id="2528176"/>
    <lineage>
        <taxon>Bacteria</taxon>
        <taxon>Bacillati</taxon>
        <taxon>Chloroflexota</taxon>
        <taxon>Chloroflexia</taxon>
        <taxon>Chloroflexales</taxon>
        <taxon>Chloroflexineae</taxon>
        <taxon>Oscillochloridaceae</taxon>
        <taxon>Candidatus Chloroploca</taxon>
    </lineage>
</organism>
<evidence type="ECO:0000259" key="7">
    <source>
        <dbReference type="Pfam" id="PF07669"/>
    </source>
</evidence>
<feature type="domain" description="Type II methyltransferase M.TaqI-like" evidence="7">
    <location>
        <begin position="4"/>
        <end position="315"/>
    </location>
</feature>
<keyword evidence="3" id="KW-0808">Transferase</keyword>
<feature type="region of interest" description="Disordered" evidence="6">
    <location>
        <begin position="580"/>
        <end position="635"/>
    </location>
</feature>
<keyword evidence="10" id="KW-1185">Reference proteome</keyword>
<sequence length="776" mass="86565">MEMAKLSLWLITLQKDRPFSFLDHALRAGDSLLGLAHIDQLLHWSLGKTSGPTTATFLTEPLRRALQRASALRRKIRETPVIDVRDAERKAGWLREAEEALGLVRLAADLLVAAALHPEKKRRAELSDEFQYRMSLAAEAWEAVRQGSAGAPKGDANREELAALRREADALLAGRQPFHWPLEFPEVFLSGLGSRVSGLEEEGMGYRVSGMKSDSDATQKHPTPNIPDTLSPIPDIPDIRSGGFAAIVGNPPFLGGTRISTTQGSSYLQYLQLTFSSFHGRADICALFFIRSYDLIKKQGDFGLIATNTISQGDTRETGLDYIVSNSGVIYNAIPSLSWPGGAAVAVSVIHVRRGTWKGNFEIGGSLVDTISSSLEIAKQKSKPEQLHANSGKSFNGSKLDGIGFVIEPDEARILKSKDQKNTEILRPYLNGEDVNSDPNQTSSRWVIAFGERTLTQAEGYPDCLNIVRERVYPYRQTHQEERTRRNWWQFQRLRPELYHKIEKSSRVLVIPRVSKYLTCSWSSGKVIYSDATIVIVTENDAIFALIQSTIHDVWTRIQGSTLETRMRYTPTDCFETFPFPTSLQNDLTQRRRGAEAQSGPDARSPLPESHHPDTPDPRPQTPDPRPQTLDPRPQTLETIGERYHTHRKKVMLDRQEGLTKTYNRFHSPSETSADIAELRRLHEAMDNAVAAAYGWEDLDLGHGFHETKQGLRYTISEAARRVVLDRLLALNHQRYKEEVEAGLHDRGSGAGGRGSGKGGRKKKGGSEPEGQGRLL</sequence>
<dbReference type="Pfam" id="PF07669">
    <property type="entry name" value="Eco57I"/>
    <property type="match status" value="1"/>
</dbReference>
<feature type="domain" description="MmeI-like target recognition" evidence="8">
    <location>
        <begin position="398"/>
        <end position="582"/>
    </location>
</feature>
<dbReference type="InterPro" id="IPR046820">
    <property type="entry name" value="MmeI_TRD"/>
</dbReference>
<dbReference type="Gene3D" id="3.40.50.150">
    <property type="entry name" value="Vaccinia Virus protein VP39"/>
    <property type="match status" value="1"/>
</dbReference>